<proteinExistence type="inferred from homology"/>
<dbReference type="EMBL" id="JAPUBN010000019">
    <property type="protein sequence ID" value="MCZ2722845.1"/>
    <property type="molecule type" value="Genomic_DNA"/>
</dbReference>
<evidence type="ECO:0000313" key="3">
    <source>
        <dbReference type="Proteomes" id="UP001149719"/>
    </source>
</evidence>
<dbReference type="Proteomes" id="UP001149719">
    <property type="component" value="Unassembled WGS sequence"/>
</dbReference>
<dbReference type="RefSeq" id="WP_269126813.1">
    <property type="nucleotide sequence ID" value="NZ_JAPUBN010000019.1"/>
</dbReference>
<organism evidence="2 3">
    <name type="scientific">Marinomonas phaeophyticola</name>
    <dbReference type="NCBI Taxonomy" id="3004091"/>
    <lineage>
        <taxon>Bacteria</taxon>
        <taxon>Pseudomonadati</taxon>
        <taxon>Pseudomonadota</taxon>
        <taxon>Gammaproteobacteria</taxon>
        <taxon>Oceanospirillales</taxon>
        <taxon>Oceanospirillaceae</taxon>
        <taxon>Marinomonas</taxon>
    </lineage>
</organism>
<comment type="similarity">
    <text evidence="1">Belongs to the UPF0161 family.</text>
</comment>
<dbReference type="InterPro" id="IPR002696">
    <property type="entry name" value="Membr_insert_effic_factor_YidD"/>
</dbReference>
<comment type="function">
    <text evidence="1">Could be involved in insertion of integral membrane proteins into the membrane.</text>
</comment>
<reference evidence="2" key="1">
    <citation type="submission" date="2022-12" db="EMBL/GenBank/DDBJ databases">
        <title>Marinomonas 15G1-11 sp. nov, isolated from marine algae.</title>
        <authorList>
            <person name="Butt M."/>
            <person name="Choi D.G."/>
            <person name="Kim J.M."/>
            <person name="Lee J.K."/>
            <person name="Baek J.H."/>
            <person name="Jeon C.O."/>
        </authorList>
    </citation>
    <scope>NUCLEOTIDE SEQUENCE</scope>
    <source>
        <strain evidence="2">15G1-11</strain>
    </source>
</reference>
<evidence type="ECO:0000256" key="1">
    <source>
        <dbReference type="HAMAP-Rule" id="MF_00386"/>
    </source>
</evidence>
<dbReference type="PANTHER" id="PTHR33383:SF1">
    <property type="entry name" value="MEMBRANE PROTEIN INSERTION EFFICIENCY FACTOR-RELATED"/>
    <property type="match status" value="1"/>
</dbReference>
<accession>A0ABT4JWV0</accession>
<dbReference type="PANTHER" id="PTHR33383">
    <property type="entry name" value="MEMBRANE PROTEIN INSERTION EFFICIENCY FACTOR-RELATED"/>
    <property type="match status" value="1"/>
</dbReference>
<dbReference type="HAMAP" id="MF_00386">
    <property type="entry name" value="UPF0161_YidD"/>
    <property type="match status" value="1"/>
</dbReference>
<dbReference type="NCBIfam" id="TIGR00278">
    <property type="entry name" value="membrane protein insertion efficiency factor YidD"/>
    <property type="match status" value="1"/>
</dbReference>
<protein>
    <recommendedName>
        <fullName evidence="1">Putative membrane protein insertion efficiency factor</fullName>
    </recommendedName>
</protein>
<keyword evidence="1" id="KW-0472">Membrane</keyword>
<evidence type="ECO:0000313" key="2">
    <source>
        <dbReference type="EMBL" id="MCZ2722845.1"/>
    </source>
</evidence>
<keyword evidence="3" id="KW-1185">Reference proteome</keyword>
<dbReference type="SMART" id="SM01234">
    <property type="entry name" value="Haemolytic"/>
    <property type="match status" value="1"/>
</dbReference>
<name>A0ABT4JWV0_9GAMM</name>
<gene>
    <name evidence="2" type="primary">yidD</name>
    <name evidence="2" type="ORF">O1D97_14810</name>
</gene>
<dbReference type="Pfam" id="PF01809">
    <property type="entry name" value="YidD"/>
    <property type="match status" value="1"/>
</dbReference>
<comment type="caution">
    <text evidence="2">The sequence shown here is derived from an EMBL/GenBank/DDBJ whole genome shotgun (WGS) entry which is preliminary data.</text>
</comment>
<keyword evidence="1" id="KW-1003">Cell membrane</keyword>
<sequence length="78" mass="8642">MFKKATLILVKGYQYTISPLLGNNCRFYPSCSEYMIDAIEIHGSVKGIGLGLKRLSKCHPFHEGGLDPVPKKNTSSEL</sequence>
<comment type="subcellular location">
    <subcellularLocation>
        <location evidence="1">Cell membrane</location>
        <topology evidence="1">Peripheral membrane protein</topology>
        <orientation evidence="1">Cytoplasmic side</orientation>
    </subcellularLocation>
</comment>